<feature type="compositionally biased region" description="Basic residues" evidence="1">
    <location>
        <begin position="1241"/>
        <end position="1252"/>
    </location>
</feature>
<feature type="region of interest" description="Disordered" evidence="1">
    <location>
        <begin position="240"/>
        <end position="259"/>
    </location>
</feature>
<gene>
    <name evidence="2" type="ORF">VTJ49DRAFT_5447</name>
</gene>
<proteinExistence type="predicted"/>
<dbReference type="InterPro" id="IPR035979">
    <property type="entry name" value="RBD_domain_sf"/>
</dbReference>
<evidence type="ECO:0000256" key="1">
    <source>
        <dbReference type="SAM" id="MobiDB-lite"/>
    </source>
</evidence>
<feature type="region of interest" description="Disordered" evidence="1">
    <location>
        <begin position="707"/>
        <end position="795"/>
    </location>
</feature>
<feature type="region of interest" description="Disordered" evidence="1">
    <location>
        <begin position="418"/>
        <end position="437"/>
    </location>
</feature>
<accession>A0ABR3V3P0</accession>
<feature type="compositionally biased region" description="Low complexity" evidence="1">
    <location>
        <begin position="1145"/>
        <end position="1171"/>
    </location>
</feature>
<dbReference type="SUPFAM" id="SSF54928">
    <property type="entry name" value="RNA-binding domain, RBD"/>
    <property type="match status" value="1"/>
</dbReference>
<feature type="compositionally biased region" description="Basic and acidic residues" evidence="1">
    <location>
        <begin position="1204"/>
        <end position="1240"/>
    </location>
</feature>
<feature type="region of interest" description="Disordered" evidence="1">
    <location>
        <begin position="883"/>
        <end position="940"/>
    </location>
</feature>
<evidence type="ECO:0000313" key="3">
    <source>
        <dbReference type="Proteomes" id="UP001583172"/>
    </source>
</evidence>
<feature type="compositionally biased region" description="Low complexity" evidence="1">
    <location>
        <begin position="585"/>
        <end position="600"/>
    </location>
</feature>
<feature type="region of interest" description="Disordered" evidence="1">
    <location>
        <begin position="1082"/>
        <end position="1288"/>
    </location>
</feature>
<keyword evidence="3" id="KW-1185">Reference proteome</keyword>
<feature type="region of interest" description="Disordered" evidence="1">
    <location>
        <begin position="570"/>
        <end position="638"/>
    </location>
</feature>
<comment type="caution">
    <text evidence="2">The sequence shown here is derived from an EMBL/GenBank/DDBJ whole genome shotgun (WGS) entry which is preliminary data.</text>
</comment>
<sequence>MEQAAVMEAVKEPAKKLIEVPIKEAPLPAKSAIAWQFGTAANQLQMPQPNMVFYWDMPADAPCVLSLHGSVTAPRTYGRLDVPPRRHLLWPDDQVRAASTVIRCLHGEETKSIVRPRIWEDLYQYFDAVDLWTRGAWNLWRVLHLMCDENEAKPPPSHLDPWYAYEVMGWACNWCTNPENREKLRAWNRKSDILTLMSAEDRKNLKEAPSQALAILRFQLSKSYDEFKEKDSSPVDIIGKHTGNDEGDNGRNVQLPSPIRTMDDNSILDTWESAGALAGLPVPFQGRARRHSTSLPTGSSRATKTEVTEKPFVYKANPAIVVVNGTNYDKSSRPKFSLEAYMAEKKAGKKTQQADINTAWKGHQPSKSSSVPVIPASYPVIPGGAGVYGPGPSCLPANPRQTSVMSATAVPFSPQMASQQHMPHAAPSGSPSKLDTPYRRATDQVRTHQNHNPRFPCRNSHINAGIPRGPFQVCHCDRCERQTRSIHISQIALSVSTTEAEKTLVNYFSRWGYVQSCEVKRSNNRYHHALVRFASTEGPPAAIKGVSEGPEIARHPILAGATINHASFSRHIAQQPKTRRESDVSRPSSGSGSSGQNTSGRASRDERAETRQSPFTPRRPPRMTPSRLSHQGSARSNRFYTATPPHLRAQSMAYPMSWDHASPSQNNFMGPPPGPVHWGGPFPMGGWPGMHRPMMPPPPFPPAQLPAPGHYHPSLSSPHKGTQGFRPPPENLHTSPTRPGVTPPVSMPAREPQATPASTESVMMTPTAVHDSVHDDSNISHDTYPLKSPAQTKPSADESIFNSARKVSSSITGNSQTGTTIRVRLPTMTEATQVLFPVNSAIAVNSPVRRITFGDFVTQDNGSLAATPAVTPINKSVSTAADSPITVKPVPSPARASSDLIADGGERRATPPQNASDDRAPDAGTASHVGSDENRTPPEQDAFSWQFDQIASRRISGDVRLEPDFTGTVVRRRPRPQHGRVPWTAGGERRDSHGSRGSRGSNGFSGSGLGGARRSAGGGRFPSPPQGQPVGGAEGQGQWFPPHGPLPPQQQPWGWNGHGVPMSVPMGPVPIHRRWPPEVFPGYGLPGEGGQQMPFGGERPKGRNPNNGRNGNRGESRPVMPDVQAAVVIANGDGGHNQGPRTEVAAPQQDAPADDGVTAPATPVTTSSVTVGRETTSWDDIYNASPPRERNDREETWEQAAAEPQREERSAGVSLDETHSLDRRQEQDDTKDGMGHDDKPKRRKSKKKKKKGKTAELKPIEPVPGSAPAYEAAPAPVSASVTSDRAVT</sequence>
<feature type="compositionally biased region" description="Polar residues" evidence="1">
    <location>
        <begin position="628"/>
        <end position="638"/>
    </location>
</feature>
<protein>
    <recommendedName>
        <fullName evidence="4">RRM domain-containing protein</fullName>
    </recommendedName>
</protein>
<dbReference type="EMBL" id="JAZGSY010000447">
    <property type="protein sequence ID" value="KAL1836207.1"/>
    <property type="molecule type" value="Genomic_DNA"/>
</dbReference>
<organism evidence="2 3">
    <name type="scientific">Humicola insolens</name>
    <name type="common">Soft-rot fungus</name>
    <dbReference type="NCBI Taxonomy" id="85995"/>
    <lineage>
        <taxon>Eukaryota</taxon>
        <taxon>Fungi</taxon>
        <taxon>Dikarya</taxon>
        <taxon>Ascomycota</taxon>
        <taxon>Pezizomycotina</taxon>
        <taxon>Sordariomycetes</taxon>
        <taxon>Sordariomycetidae</taxon>
        <taxon>Sordariales</taxon>
        <taxon>Chaetomiaceae</taxon>
        <taxon>Mycothermus</taxon>
    </lineage>
</organism>
<reference evidence="2 3" key="1">
    <citation type="journal article" date="2024" name="Commun. Biol.">
        <title>Comparative genomic analysis of thermophilic fungi reveals convergent evolutionary adaptations and gene losses.</title>
        <authorList>
            <person name="Steindorff A.S."/>
            <person name="Aguilar-Pontes M.V."/>
            <person name="Robinson A.J."/>
            <person name="Andreopoulos B."/>
            <person name="LaButti K."/>
            <person name="Kuo A."/>
            <person name="Mondo S."/>
            <person name="Riley R."/>
            <person name="Otillar R."/>
            <person name="Haridas S."/>
            <person name="Lipzen A."/>
            <person name="Grimwood J."/>
            <person name="Schmutz J."/>
            <person name="Clum A."/>
            <person name="Reid I.D."/>
            <person name="Moisan M.C."/>
            <person name="Butler G."/>
            <person name="Nguyen T.T.M."/>
            <person name="Dewar K."/>
            <person name="Conant G."/>
            <person name="Drula E."/>
            <person name="Henrissat B."/>
            <person name="Hansel C."/>
            <person name="Singer S."/>
            <person name="Hutchinson M.I."/>
            <person name="de Vries R.P."/>
            <person name="Natvig D.O."/>
            <person name="Powell A.J."/>
            <person name="Tsang A."/>
            <person name="Grigoriev I.V."/>
        </authorList>
    </citation>
    <scope>NUCLEOTIDE SEQUENCE [LARGE SCALE GENOMIC DNA]</scope>
    <source>
        <strain evidence="2 3">CBS 620.91</strain>
    </source>
</reference>
<feature type="compositionally biased region" description="Polar residues" evidence="1">
    <location>
        <begin position="755"/>
        <end position="764"/>
    </location>
</feature>
<feature type="region of interest" description="Disordered" evidence="1">
    <location>
        <begin position="966"/>
        <end position="1059"/>
    </location>
</feature>
<feature type="compositionally biased region" description="Low complexity" evidence="1">
    <location>
        <begin position="1264"/>
        <end position="1288"/>
    </location>
</feature>
<dbReference type="Proteomes" id="UP001583172">
    <property type="component" value="Unassembled WGS sequence"/>
</dbReference>
<name>A0ABR3V3P0_HUMIN</name>
<evidence type="ECO:0000313" key="2">
    <source>
        <dbReference type="EMBL" id="KAL1836207.1"/>
    </source>
</evidence>
<feature type="compositionally biased region" description="Basic and acidic residues" evidence="1">
    <location>
        <begin position="1187"/>
        <end position="1196"/>
    </location>
</feature>
<evidence type="ECO:0008006" key="4">
    <source>
        <dbReference type="Google" id="ProtNLM"/>
    </source>
</evidence>
<feature type="compositionally biased region" description="Gly residues" evidence="1">
    <location>
        <begin position="1003"/>
        <end position="1020"/>
    </location>
</feature>